<evidence type="ECO:0000256" key="2">
    <source>
        <dbReference type="ARBA" id="ARBA00023315"/>
    </source>
</evidence>
<dbReference type="SUPFAM" id="SSF55729">
    <property type="entry name" value="Acyl-CoA N-acyltransferases (Nat)"/>
    <property type="match status" value="1"/>
</dbReference>
<feature type="domain" description="N-acetyltransferase" evidence="3">
    <location>
        <begin position="101"/>
        <end position="245"/>
    </location>
</feature>
<dbReference type="Gene3D" id="3.40.630.30">
    <property type="match status" value="1"/>
</dbReference>
<dbReference type="InterPro" id="IPR000182">
    <property type="entry name" value="GNAT_dom"/>
</dbReference>
<keyword evidence="1" id="KW-0808">Transferase</keyword>
<name>A0AAW1TF83_9CHLO</name>
<gene>
    <name evidence="4" type="ORF">WJX84_010032</name>
</gene>
<keyword evidence="5" id="KW-1185">Reference proteome</keyword>
<dbReference type="Pfam" id="PF00583">
    <property type="entry name" value="Acetyltransf_1"/>
    <property type="match status" value="1"/>
</dbReference>
<dbReference type="CDD" id="cd04301">
    <property type="entry name" value="NAT_SF"/>
    <property type="match status" value="1"/>
</dbReference>
<evidence type="ECO:0000313" key="5">
    <source>
        <dbReference type="Proteomes" id="UP001485043"/>
    </source>
</evidence>
<dbReference type="GO" id="GO:0008080">
    <property type="term" value="F:N-acetyltransferase activity"/>
    <property type="evidence" value="ECO:0007669"/>
    <property type="project" value="InterPro"/>
</dbReference>
<dbReference type="Proteomes" id="UP001485043">
    <property type="component" value="Unassembled WGS sequence"/>
</dbReference>
<dbReference type="GO" id="GO:0005737">
    <property type="term" value="C:cytoplasm"/>
    <property type="evidence" value="ECO:0007669"/>
    <property type="project" value="TreeGrafter"/>
</dbReference>
<dbReference type="InterPro" id="IPR016181">
    <property type="entry name" value="Acyl_CoA_acyltransferase"/>
</dbReference>
<comment type="caution">
    <text evidence="4">The sequence shown here is derived from an EMBL/GenBank/DDBJ whole genome shotgun (WGS) entry which is preliminary data.</text>
</comment>
<accession>A0AAW1TF83</accession>
<dbReference type="PROSITE" id="PS51186">
    <property type="entry name" value="GNAT"/>
    <property type="match status" value="1"/>
</dbReference>
<reference evidence="4 5" key="1">
    <citation type="journal article" date="2024" name="Nat. Commun.">
        <title>Phylogenomics reveals the evolutionary origins of lichenization in chlorophyte algae.</title>
        <authorList>
            <person name="Puginier C."/>
            <person name="Libourel C."/>
            <person name="Otte J."/>
            <person name="Skaloud P."/>
            <person name="Haon M."/>
            <person name="Grisel S."/>
            <person name="Petersen M."/>
            <person name="Berrin J.G."/>
            <person name="Delaux P.M."/>
            <person name="Dal Grande F."/>
            <person name="Keller J."/>
        </authorList>
    </citation>
    <scope>NUCLEOTIDE SEQUENCE [LARGE SCALE GENOMIC DNA]</scope>
    <source>
        <strain evidence="4 5">SAG 2523</strain>
    </source>
</reference>
<evidence type="ECO:0000256" key="1">
    <source>
        <dbReference type="ARBA" id="ARBA00022679"/>
    </source>
</evidence>
<evidence type="ECO:0000313" key="4">
    <source>
        <dbReference type="EMBL" id="KAK9868249.1"/>
    </source>
</evidence>
<dbReference type="PANTHER" id="PTHR43626">
    <property type="entry name" value="ACYL-COA N-ACYLTRANSFERASE"/>
    <property type="match status" value="1"/>
</dbReference>
<organism evidence="4 5">
    <name type="scientific">Apatococcus fuscideae</name>
    <dbReference type="NCBI Taxonomy" id="2026836"/>
    <lineage>
        <taxon>Eukaryota</taxon>
        <taxon>Viridiplantae</taxon>
        <taxon>Chlorophyta</taxon>
        <taxon>core chlorophytes</taxon>
        <taxon>Trebouxiophyceae</taxon>
        <taxon>Chlorellales</taxon>
        <taxon>Chlorellaceae</taxon>
        <taxon>Apatococcus</taxon>
    </lineage>
</organism>
<protein>
    <recommendedName>
        <fullName evidence="3">N-acetyltransferase domain-containing protein</fullName>
    </recommendedName>
</protein>
<dbReference type="InterPro" id="IPR045039">
    <property type="entry name" value="NSI-like"/>
</dbReference>
<dbReference type="AlphaFoldDB" id="A0AAW1TF83"/>
<proteinExistence type="predicted"/>
<evidence type="ECO:0000259" key="3">
    <source>
        <dbReference type="PROSITE" id="PS51186"/>
    </source>
</evidence>
<dbReference type="EMBL" id="JALJOV010000038">
    <property type="protein sequence ID" value="KAK9868249.1"/>
    <property type="molecule type" value="Genomic_DNA"/>
</dbReference>
<sequence>MLPVPTCPLHRSRVLSHAAPARLSLRFCSSNSATLFVDPTRRSPFQLRPPADKEKMLYGGVRAATEGISPDKSTWWKKLESRDLSIPQLSKADQAWMDEGLEFVYTREGVSISELNDLFQKVGFPVRDPEKLATALEHSSVVLWIRCSKGSRWARLGQMLGFARAITDGGLSATIWDVAINPAWQRVGLGRALMERLLGGLIDSGIPAITLYADPKVVTLYEKLGFARDPKGIRGMAFQTRKSRGQMSNLSKR</sequence>
<keyword evidence="2" id="KW-0012">Acyltransferase</keyword>
<dbReference type="PANTHER" id="PTHR43626:SF4">
    <property type="entry name" value="GCN5-RELATED N-ACETYLTRANSFERASE 2, CHLOROPLASTIC"/>
    <property type="match status" value="1"/>
</dbReference>